<comment type="caution">
    <text evidence="9">The sequence shown here is derived from an EMBL/GenBank/DDBJ whole genome shotgun (WGS) entry which is preliminary data.</text>
</comment>
<dbReference type="GO" id="GO:0003964">
    <property type="term" value="F:RNA-directed DNA polymerase activity"/>
    <property type="evidence" value="ECO:0007669"/>
    <property type="project" value="UniProtKB-KW"/>
</dbReference>
<dbReference type="InterPro" id="IPR051320">
    <property type="entry name" value="Viral_Replic_Matur_Polypro"/>
</dbReference>
<evidence type="ECO:0000256" key="2">
    <source>
        <dbReference type="ARBA" id="ARBA00022695"/>
    </source>
</evidence>
<dbReference type="Pfam" id="PF17917">
    <property type="entry name" value="RT_RNaseH"/>
    <property type="match status" value="1"/>
</dbReference>
<dbReference type="GO" id="GO:0006508">
    <property type="term" value="P:proteolysis"/>
    <property type="evidence" value="ECO:0007669"/>
    <property type="project" value="UniProtKB-KW"/>
</dbReference>
<evidence type="ECO:0000256" key="1">
    <source>
        <dbReference type="ARBA" id="ARBA00022679"/>
    </source>
</evidence>
<dbReference type="InterPro" id="IPR000477">
    <property type="entry name" value="RT_dom"/>
</dbReference>
<evidence type="ECO:0000259" key="8">
    <source>
        <dbReference type="Pfam" id="PF17917"/>
    </source>
</evidence>
<dbReference type="AlphaFoldDB" id="A0A2B4RYE1"/>
<dbReference type="EMBL" id="LSMT01000261">
    <property type="protein sequence ID" value="PFX21819.1"/>
    <property type="molecule type" value="Genomic_DNA"/>
</dbReference>
<feature type="domain" description="Reverse transcriptase RNase H-like" evidence="8">
    <location>
        <begin position="168"/>
        <end position="268"/>
    </location>
</feature>
<gene>
    <name evidence="9" type="primary">TY3B-I</name>
    <name evidence="9" type="ORF">AWC38_SpisGene13684</name>
</gene>
<dbReference type="InterPro" id="IPR041373">
    <property type="entry name" value="RT_RNaseH"/>
</dbReference>
<evidence type="ECO:0000313" key="10">
    <source>
        <dbReference type="Proteomes" id="UP000225706"/>
    </source>
</evidence>
<dbReference type="CDD" id="cd01647">
    <property type="entry name" value="RT_LTR"/>
    <property type="match status" value="1"/>
</dbReference>
<dbReference type="InterPro" id="IPR043502">
    <property type="entry name" value="DNA/RNA_pol_sf"/>
</dbReference>
<evidence type="ECO:0000256" key="3">
    <source>
        <dbReference type="ARBA" id="ARBA00022722"/>
    </source>
</evidence>
<dbReference type="InterPro" id="IPR043128">
    <property type="entry name" value="Rev_trsase/Diguanyl_cyclase"/>
</dbReference>
<dbReference type="GO" id="GO:0004519">
    <property type="term" value="F:endonuclease activity"/>
    <property type="evidence" value="ECO:0007669"/>
    <property type="project" value="UniProtKB-KW"/>
</dbReference>
<dbReference type="PANTHER" id="PTHR33064:SF29">
    <property type="entry name" value="PEPTIDASE A2 DOMAIN-CONTAINING PROTEIN-RELATED"/>
    <property type="match status" value="1"/>
</dbReference>
<dbReference type="STRING" id="50429.A0A2B4RYE1"/>
<keyword evidence="5" id="KW-0378">Hydrolase</keyword>
<dbReference type="Gene3D" id="3.10.10.10">
    <property type="entry name" value="HIV Type 1 Reverse Transcriptase, subunit A, domain 1"/>
    <property type="match status" value="1"/>
</dbReference>
<reference evidence="10" key="1">
    <citation type="journal article" date="2017" name="bioRxiv">
        <title>Comparative analysis of the genomes of Stylophora pistillata and Acropora digitifera provides evidence for extensive differences between species of corals.</title>
        <authorList>
            <person name="Voolstra C.R."/>
            <person name="Li Y."/>
            <person name="Liew Y.J."/>
            <person name="Baumgarten S."/>
            <person name="Zoccola D."/>
            <person name="Flot J.-F."/>
            <person name="Tambutte S."/>
            <person name="Allemand D."/>
            <person name="Aranda M."/>
        </authorList>
    </citation>
    <scope>NUCLEOTIDE SEQUENCE [LARGE SCALE GENOMIC DNA]</scope>
</reference>
<feature type="domain" description="Reverse transcriptase" evidence="7">
    <location>
        <begin position="76"/>
        <end position="148"/>
    </location>
</feature>
<keyword evidence="6" id="KW-0695">RNA-directed DNA polymerase</keyword>
<evidence type="ECO:0000313" key="9">
    <source>
        <dbReference type="EMBL" id="PFX21819.1"/>
    </source>
</evidence>
<dbReference type="FunFam" id="3.10.20.370:FF:000001">
    <property type="entry name" value="Retrovirus-related Pol polyprotein from transposon 17.6-like protein"/>
    <property type="match status" value="1"/>
</dbReference>
<proteinExistence type="predicted"/>
<keyword evidence="10" id="KW-1185">Reference proteome</keyword>
<evidence type="ECO:0000256" key="6">
    <source>
        <dbReference type="ARBA" id="ARBA00022918"/>
    </source>
</evidence>
<dbReference type="Proteomes" id="UP000225706">
    <property type="component" value="Unassembled WGS sequence"/>
</dbReference>
<dbReference type="GO" id="GO:0004190">
    <property type="term" value="F:aspartic-type endopeptidase activity"/>
    <property type="evidence" value="ECO:0007669"/>
    <property type="project" value="UniProtKB-KW"/>
</dbReference>
<keyword evidence="1" id="KW-0808">Transferase</keyword>
<dbReference type="SUPFAM" id="SSF56672">
    <property type="entry name" value="DNA/RNA polymerases"/>
    <property type="match status" value="1"/>
</dbReference>
<name>A0A2B4RYE1_STYPI</name>
<dbReference type="Gene3D" id="3.10.20.370">
    <property type="match status" value="1"/>
</dbReference>
<evidence type="ECO:0000256" key="4">
    <source>
        <dbReference type="ARBA" id="ARBA00022759"/>
    </source>
</evidence>
<keyword evidence="2" id="KW-0548">Nucleotidyltransferase</keyword>
<evidence type="ECO:0000256" key="5">
    <source>
        <dbReference type="ARBA" id="ARBA00022801"/>
    </source>
</evidence>
<organism evidence="9 10">
    <name type="scientific">Stylophora pistillata</name>
    <name type="common">Smooth cauliflower coral</name>
    <dbReference type="NCBI Taxonomy" id="50429"/>
    <lineage>
        <taxon>Eukaryota</taxon>
        <taxon>Metazoa</taxon>
        <taxon>Cnidaria</taxon>
        <taxon>Anthozoa</taxon>
        <taxon>Hexacorallia</taxon>
        <taxon>Scleractinia</taxon>
        <taxon>Astrocoeniina</taxon>
        <taxon>Pocilloporidae</taxon>
        <taxon>Stylophora</taxon>
    </lineage>
</organism>
<sequence length="268" mass="30631">MSVMLLNPRKQQYLEEEMKYLLENNFIEPSSSSWSSLCLLVPKPDGGYRMCTDYRKVNSVTKTDTFPIPRMDDCIEKVMPFGMRNSPATFQRLINKVIADLEDWEAYIDDMIIYSETWEEHLKTICEFFKKLSEAKLTINLSKTEFGQALHIWGMSLDESAPVSTAPDFSWPFKLAVDASDVAAGAVLLQEDDEGVEHPVCYFSKKFNKNQKNYSTIGKECLALVLALQNCEVYVSSSSLPVVVYSDHNPLVLLQQLKDKNQPLLRWS</sequence>
<evidence type="ECO:0000259" key="7">
    <source>
        <dbReference type="Pfam" id="PF00078"/>
    </source>
</evidence>
<dbReference type="Pfam" id="PF00078">
    <property type="entry name" value="RVT_1"/>
    <property type="match status" value="1"/>
</dbReference>
<keyword evidence="3" id="KW-0540">Nuclease</keyword>
<keyword evidence="4" id="KW-0255">Endonuclease</keyword>
<dbReference type="PANTHER" id="PTHR33064">
    <property type="entry name" value="POL PROTEIN"/>
    <property type="match status" value="1"/>
</dbReference>
<protein>
    <submittedName>
        <fullName evidence="9">Transposon Ty3-I Gag-Pol polyprotein</fullName>
    </submittedName>
</protein>
<dbReference type="Gene3D" id="3.30.70.270">
    <property type="match status" value="1"/>
</dbReference>
<accession>A0A2B4RYE1</accession>